<dbReference type="EMBL" id="HG002022">
    <property type="protein sequence ID" value="CDF39337.1"/>
    <property type="molecule type" value="Genomic_DNA"/>
</dbReference>
<dbReference type="InterPro" id="IPR011990">
    <property type="entry name" value="TPR-like_helical_dom_sf"/>
</dbReference>
<name>R7QLG0_CHOCR</name>
<evidence type="ECO:0008006" key="3">
    <source>
        <dbReference type="Google" id="ProtNLM"/>
    </source>
</evidence>
<gene>
    <name evidence="1" type="ORF">CHC_T00006624001</name>
</gene>
<sequence>MGRMDLFADVAQEAAAPPAGVDPAVCLRAVTVASVQRVAASDSEKTKAIMNCLAEAQILQALPDKDVGILLDLLVRGMLCRGDVSNAFRGELLSRLLETRLRRGTYSSLIERSGKLELGLAVFHRAIATGIEPNRKMLHAVLGLCFSAGDGARARAVMAEMAGRGIRVNGDTISLLLARATCPDTISAVLNLVQGGDSVSLSPSLARPFVEAYLRVPAVKQEEIDGNIANAFEIVDWFFDRRIGVPHGAIDAILEYCVRTEHTEGALRAWREMRRGWLGPPGRKTRQKLWVMLEFRPQLRERLIGDVADAEQLGKLRRVALAHTDNREVDMEVLESTDAKDQAAVLHRWSRSGRAEQAMQWIERQIAEKRNCGVDSRLVLAVLSDEDGGTRNKSLDFCLTHLASGTSVNGNRADVLRRTVDAIWRWILRAEDRHEYRNVLFDDSVDRSELQACLERVVRVKPVPA</sequence>
<evidence type="ECO:0000313" key="1">
    <source>
        <dbReference type="EMBL" id="CDF39337.1"/>
    </source>
</evidence>
<organism evidence="1 2">
    <name type="scientific">Chondrus crispus</name>
    <name type="common">Carrageen Irish moss</name>
    <name type="synonym">Polymorpha crispa</name>
    <dbReference type="NCBI Taxonomy" id="2769"/>
    <lineage>
        <taxon>Eukaryota</taxon>
        <taxon>Rhodophyta</taxon>
        <taxon>Florideophyceae</taxon>
        <taxon>Rhodymeniophycidae</taxon>
        <taxon>Gigartinales</taxon>
        <taxon>Gigartinaceae</taxon>
        <taxon>Chondrus</taxon>
    </lineage>
</organism>
<accession>R7QLG0</accession>
<dbReference type="KEGG" id="ccp:CHC_T00006624001"/>
<evidence type="ECO:0000313" key="2">
    <source>
        <dbReference type="Proteomes" id="UP000012073"/>
    </source>
</evidence>
<dbReference type="OrthoDB" id="773543at2759"/>
<dbReference type="RefSeq" id="XP_005719248.1">
    <property type="nucleotide sequence ID" value="XM_005719191.1"/>
</dbReference>
<protein>
    <recommendedName>
        <fullName evidence="3">Pentacotripeptide-repeat region of PRORP domain-containing protein</fullName>
    </recommendedName>
</protein>
<keyword evidence="2" id="KW-1185">Reference proteome</keyword>
<dbReference type="Gramene" id="CDF39337">
    <property type="protein sequence ID" value="CDF39337"/>
    <property type="gene ID" value="CHC_T00006624001"/>
</dbReference>
<dbReference type="Proteomes" id="UP000012073">
    <property type="component" value="Unassembled WGS sequence"/>
</dbReference>
<dbReference type="Gene3D" id="1.25.40.10">
    <property type="entry name" value="Tetratricopeptide repeat domain"/>
    <property type="match status" value="1"/>
</dbReference>
<proteinExistence type="predicted"/>
<reference evidence="2" key="1">
    <citation type="journal article" date="2013" name="Proc. Natl. Acad. Sci. U.S.A.">
        <title>Genome structure and metabolic features in the red seaweed Chondrus crispus shed light on evolution of the Archaeplastida.</title>
        <authorList>
            <person name="Collen J."/>
            <person name="Porcel B."/>
            <person name="Carre W."/>
            <person name="Ball S.G."/>
            <person name="Chaparro C."/>
            <person name="Tonon T."/>
            <person name="Barbeyron T."/>
            <person name="Michel G."/>
            <person name="Noel B."/>
            <person name="Valentin K."/>
            <person name="Elias M."/>
            <person name="Artiguenave F."/>
            <person name="Arun A."/>
            <person name="Aury J.M."/>
            <person name="Barbosa-Neto J.F."/>
            <person name="Bothwell J.H."/>
            <person name="Bouget F.Y."/>
            <person name="Brillet L."/>
            <person name="Cabello-Hurtado F."/>
            <person name="Capella-Gutierrez S."/>
            <person name="Charrier B."/>
            <person name="Cladiere L."/>
            <person name="Cock J.M."/>
            <person name="Coelho S.M."/>
            <person name="Colleoni C."/>
            <person name="Czjzek M."/>
            <person name="Da Silva C."/>
            <person name="Delage L."/>
            <person name="Denoeud F."/>
            <person name="Deschamps P."/>
            <person name="Dittami S.M."/>
            <person name="Gabaldon T."/>
            <person name="Gachon C.M."/>
            <person name="Groisillier A."/>
            <person name="Herve C."/>
            <person name="Jabbari K."/>
            <person name="Katinka M."/>
            <person name="Kloareg B."/>
            <person name="Kowalczyk N."/>
            <person name="Labadie K."/>
            <person name="Leblanc C."/>
            <person name="Lopez P.J."/>
            <person name="McLachlan D.H."/>
            <person name="Meslet-Cladiere L."/>
            <person name="Moustafa A."/>
            <person name="Nehr Z."/>
            <person name="Nyvall Collen P."/>
            <person name="Panaud O."/>
            <person name="Partensky F."/>
            <person name="Poulain J."/>
            <person name="Rensing S.A."/>
            <person name="Rousvoal S."/>
            <person name="Samson G."/>
            <person name="Symeonidi A."/>
            <person name="Weissenbach J."/>
            <person name="Zambounis A."/>
            <person name="Wincker P."/>
            <person name="Boyen C."/>
        </authorList>
    </citation>
    <scope>NUCLEOTIDE SEQUENCE [LARGE SCALE GENOMIC DNA]</scope>
    <source>
        <strain evidence="2">cv. Stackhouse</strain>
    </source>
</reference>
<dbReference type="GeneID" id="17326964"/>
<dbReference type="AlphaFoldDB" id="R7QLG0"/>